<dbReference type="InterPro" id="IPR016119">
    <property type="entry name" value="Br/Cl_peroxidase_C"/>
</dbReference>
<dbReference type="Proteomes" id="UP000476332">
    <property type="component" value="Unassembled WGS sequence"/>
</dbReference>
<dbReference type="CDD" id="cd03398">
    <property type="entry name" value="PAP2_haloperoxidase"/>
    <property type="match status" value="1"/>
</dbReference>
<dbReference type="GO" id="GO:0004601">
    <property type="term" value="F:peroxidase activity"/>
    <property type="evidence" value="ECO:0007669"/>
    <property type="project" value="InterPro"/>
</dbReference>
<dbReference type="InterPro" id="IPR052559">
    <property type="entry name" value="V-haloperoxidase"/>
</dbReference>
<name>A0A6L9MLC9_9HYPH</name>
<dbReference type="Gene3D" id="1.10.606.10">
    <property type="entry name" value="Vanadium-containing Chloroperoxidase, domain 2"/>
    <property type="match status" value="1"/>
</dbReference>
<dbReference type="PANTHER" id="PTHR34599">
    <property type="entry name" value="PEROXIDASE-RELATED"/>
    <property type="match status" value="1"/>
</dbReference>
<feature type="compositionally biased region" description="Basic and acidic residues" evidence="1">
    <location>
        <begin position="10"/>
        <end position="25"/>
    </location>
</feature>
<keyword evidence="3" id="KW-1185">Reference proteome</keyword>
<gene>
    <name evidence="2" type="ORF">GTW51_17630</name>
</gene>
<dbReference type="SUPFAM" id="SSF48317">
    <property type="entry name" value="Acid phosphatase/Vanadium-dependent haloperoxidase"/>
    <property type="match status" value="1"/>
</dbReference>
<protein>
    <recommendedName>
        <fullName evidence="4">Bromoperoxidase</fullName>
    </recommendedName>
</protein>
<evidence type="ECO:0008006" key="4">
    <source>
        <dbReference type="Google" id="ProtNLM"/>
    </source>
</evidence>
<feature type="region of interest" description="Disordered" evidence="1">
    <location>
        <begin position="1"/>
        <end position="49"/>
    </location>
</feature>
<sequence length="670" mass="71867">MTNTLGIPRPDCHSRRTRSSERRASLAELASRRGAGVTSPNGEETGFGAGRLANYHKSLPHDVLGRVHAPTYQAMVAALTSGDAGSLETLPIGANRSNAGPFTETNPPQYAEYPGGAPGYRKLTSPLTGLVYDTQGADAGALAIGAAPEITSPEFAAEMAELYAMALLRDNYFTDIATGTGTAAGGIAVQTIIDALGSVPFLNGSVTGKLSPAAQRRYETRGTITDGNSLFRGSTPGSKHGHWVSQFMLSGNSNDSPAGKFVNLDGTVAPENGAGPDFRGICAEVDHNDGFVFFGTQIIDQRSIVAQPCVDYLTSWATWLDAQNGVDGNNFDIFLGRRRYLTTPRDIATYVHYDALYQAYLVACLMMANDGRSFPKDRGMPETRSSTRSAFASFGGPHILSLVTEVATRALKAVWRQKWMHHRRMRPEVAAALITLHAADPDHLGHGDVADRVGMLRGAIPASLLTAIAAHNLEQNGASRIKPKAPPPEGFPTIQDSANYLLPMAFPEGSPTHPAYGAGHATVAGACVTMLKAFFEMFEADGVTERAWPWPVFMPTFSNGNQNEGGELVPASDAAGYTVQGELDKLAMNIANARNMAGVHYYTDYYESLRLGERVAVSIIEEQLSLYDEPVSMSFTTFDGEPIRITSNGDSARVIVDGSHAADWYERYAS</sequence>
<dbReference type="RefSeq" id="WP_163045381.1">
    <property type="nucleotide sequence ID" value="NZ_JAAAMJ010000017.1"/>
</dbReference>
<comment type="caution">
    <text evidence="2">The sequence shown here is derived from an EMBL/GenBank/DDBJ whole genome shotgun (WGS) entry which is preliminary data.</text>
</comment>
<dbReference type="EMBL" id="JAAAMJ010000017">
    <property type="protein sequence ID" value="NDV88525.1"/>
    <property type="molecule type" value="Genomic_DNA"/>
</dbReference>
<accession>A0A6L9MLC9</accession>
<dbReference type="PANTHER" id="PTHR34599:SF1">
    <property type="entry name" value="PHOSPHATIDIC ACID PHOSPHATASE TYPE 2_HALOPEROXIDASE DOMAIN-CONTAINING PROTEIN"/>
    <property type="match status" value="1"/>
</dbReference>
<dbReference type="InterPro" id="IPR036938">
    <property type="entry name" value="PAP2/HPO_sf"/>
</dbReference>
<evidence type="ECO:0000313" key="3">
    <source>
        <dbReference type="Proteomes" id="UP000476332"/>
    </source>
</evidence>
<evidence type="ECO:0000313" key="2">
    <source>
        <dbReference type="EMBL" id="NDV88525.1"/>
    </source>
</evidence>
<reference evidence="2 3" key="1">
    <citation type="submission" date="2020-01" db="EMBL/GenBank/DDBJ databases">
        <title>Genomes of bacteria type strains.</title>
        <authorList>
            <person name="Chen J."/>
            <person name="Zhu S."/>
            <person name="Chen J."/>
        </authorList>
    </citation>
    <scope>NUCLEOTIDE SEQUENCE [LARGE SCALE GENOMIC DNA]</scope>
    <source>
        <strain evidence="2 3">KCTC 52919</strain>
    </source>
</reference>
<organism evidence="2 3">
    <name type="scientific">Aurantimonas aggregata</name>
    <dbReference type="NCBI Taxonomy" id="2047720"/>
    <lineage>
        <taxon>Bacteria</taxon>
        <taxon>Pseudomonadati</taxon>
        <taxon>Pseudomonadota</taxon>
        <taxon>Alphaproteobacteria</taxon>
        <taxon>Hyphomicrobiales</taxon>
        <taxon>Aurantimonadaceae</taxon>
        <taxon>Aurantimonas</taxon>
    </lineage>
</organism>
<evidence type="ECO:0000256" key="1">
    <source>
        <dbReference type="SAM" id="MobiDB-lite"/>
    </source>
</evidence>
<proteinExistence type="predicted"/>
<dbReference type="AlphaFoldDB" id="A0A6L9MLC9"/>